<feature type="chain" id="PRO_5038436633" description="Type VII secretion protein EssA" evidence="2">
    <location>
        <begin position="29"/>
        <end position="175"/>
    </location>
</feature>
<dbReference type="AlphaFoldDB" id="A0A3A1QZZ3"/>
<gene>
    <name evidence="3" type="ORF">D3H55_12640</name>
</gene>
<dbReference type="EMBL" id="QXIR01000016">
    <property type="protein sequence ID" value="RIW32722.1"/>
    <property type="molecule type" value="Genomic_DNA"/>
</dbReference>
<keyword evidence="1" id="KW-0812">Transmembrane</keyword>
<keyword evidence="1" id="KW-0472">Membrane</keyword>
<dbReference type="RefSeq" id="WP_119547281.1">
    <property type="nucleotide sequence ID" value="NZ_QXIR01000016.1"/>
</dbReference>
<organism evidence="3 4">
    <name type="scientific">Bacillus salacetis</name>
    <dbReference type="NCBI Taxonomy" id="2315464"/>
    <lineage>
        <taxon>Bacteria</taxon>
        <taxon>Bacillati</taxon>
        <taxon>Bacillota</taxon>
        <taxon>Bacilli</taxon>
        <taxon>Bacillales</taxon>
        <taxon>Bacillaceae</taxon>
        <taxon>Bacillus</taxon>
    </lineage>
</organism>
<keyword evidence="1" id="KW-1133">Transmembrane helix</keyword>
<evidence type="ECO:0008006" key="5">
    <source>
        <dbReference type="Google" id="ProtNLM"/>
    </source>
</evidence>
<dbReference type="OrthoDB" id="2872393at2"/>
<accession>A0A3A1QZZ3</accession>
<feature type="transmembrane region" description="Helical" evidence="1">
    <location>
        <begin position="138"/>
        <end position="161"/>
    </location>
</feature>
<dbReference type="Proteomes" id="UP000265801">
    <property type="component" value="Unassembled WGS sequence"/>
</dbReference>
<feature type="signal peptide" evidence="2">
    <location>
        <begin position="1"/>
        <end position="28"/>
    </location>
</feature>
<comment type="caution">
    <text evidence="3">The sequence shown here is derived from an EMBL/GenBank/DDBJ whole genome shotgun (WGS) entry which is preliminary data.</text>
</comment>
<sequence>MKKILVFVCFTLPLLAFSLAFTFAPASAKDPIIDSINEKLEAIDPYYQKGSVHVKDFADLTMDVAINEEDIEEQKVKVVFVRYQIDRDTIFHFNKQEIFYYSLDQDALLENDMVIGNEQSKAFINDHQDDYRKQITPLSLALILTFIFSAILVFPLVVLILQKNAPSDESYPYQV</sequence>
<name>A0A3A1QZZ3_9BACI</name>
<keyword evidence="4" id="KW-1185">Reference proteome</keyword>
<evidence type="ECO:0000256" key="2">
    <source>
        <dbReference type="SAM" id="SignalP"/>
    </source>
</evidence>
<keyword evidence="2" id="KW-0732">Signal</keyword>
<proteinExistence type="predicted"/>
<protein>
    <recommendedName>
        <fullName evidence="5">Type VII secretion protein EssA</fullName>
    </recommendedName>
</protein>
<evidence type="ECO:0000313" key="3">
    <source>
        <dbReference type="EMBL" id="RIW32722.1"/>
    </source>
</evidence>
<evidence type="ECO:0000256" key="1">
    <source>
        <dbReference type="SAM" id="Phobius"/>
    </source>
</evidence>
<reference evidence="3 4" key="1">
    <citation type="submission" date="2018-09" db="EMBL/GenBank/DDBJ databases">
        <title>Bacillus saliacetes sp. nov., isolated from Thai shrimp paste (Ka-pi).</title>
        <authorList>
            <person name="Daroonpunt R."/>
            <person name="Tanasupawat S."/>
            <person name="Yiamsombut S."/>
        </authorList>
    </citation>
    <scope>NUCLEOTIDE SEQUENCE [LARGE SCALE GENOMIC DNA]</scope>
    <source>
        <strain evidence="3 4">SKP7-4</strain>
    </source>
</reference>
<evidence type="ECO:0000313" key="4">
    <source>
        <dbReference type="Proteomes" id="UP000265801"/>
    </source>
</evidence>